<dbReference type="NCBIfam" id="TIGR00918">
    <property type="entry name" value="2A060602"/>
    <property type="match status" value="1"/>
</dbReference>
<keyword evidence="6" id="KW-0675">Receptor</keyword>
<feature type="domain" description="SSD" evidence="11">
    <location>
        <begin position="461"/>
        <end position="597"/>
    </location>
</feature>
<comment type="similarity">
    <text evidence="2">Belongs to the patched family.</text>
</comment>
<evidence type="ECO:0000256" key="3">
    <source>
        <dbReference type="ARBA" id="ARBA00022692"/>
    </source>
</evidence>
<evidence type="ECO:0000256" key="8">
    <source>
        <dbReference type="SAM" id="Coils"/>
    </source>
</evidence>
<feature type="transmembrane region" description="Helical" evidence="10">
    <location>
        <begin position="493"/>
        <end position="518"/>
    </location>
</feature>
<comment type="caution">
    <text evidence="12">The sequence shown here is derived from an EMBL/GenBank/DDBJ whole genome shotgun (WGS) entry which is preliminary data.</text>
</comment>
<evidence type="ECO:0000256" key="5">
    <source>
        <dbReference type="ARBA" id="ARBA00023136"/>
    </source>
</evidence>
<sequence>MIPMQKANIISNQGTRVSNRKASLRPDSDHLTRTSWANASLAYDQIRKGKATGNRRSLRLRVKLQNELFSLGCYIYKKRPLFLYIGIILYVCLCLGLLSGTVDSDIKKLWVTAGGRLEEELTYTRENHGEGVGSRDLTITHTLKEKGANVLHSDTLLAHQQVLKAAVDVSVEVFDISWSLKDVCNSLSFPLSEEHYLDMTLENLSPCVIITPLDCFWEGSKLLGPEYPVKIPGLSMNAVQWSNLNPQSLIESVKKYYATSNTLQAMEAFMKRAGITTAYQEKPCLNPHDDQCPETAPNKKSIKPLNIGAELTGGCFGFAAKYMQWPEGALLGGITKNKTGHIIRAEALQSIIELMSEEETYKFWKDHIKVHNLDWNVDKAKKVLEEIQRKITEVVLREAEASNLELRNAVNVFSHTSLDDRMKDFSKTNFRRLGIGPIAMLGCICLFLLNCSGPFTFSRFLPIAGLLLLALSVAACSVFCTMFGYYISASIFVFNAISIQVVPIIALSLGMCHIFLIINEYELCLKLEFIPEEHLTGEVLRRAGVNILLTTICQTCAFCIAGTIPMPALRTAAFQLALLMAFNFITIILIFPALVGYAAKSQFKCEENSCRKQKRLYRTTGKSNSNSSALVPLRQAVTHALPPDGSHVVTVLAPTGNQRDDTWPHIGTPNTSFDNLSVLNSPNKDSILKDDTMSITKDCQNGSLLNAFLKHFLIPVLQRTPVKVMVMTLCIVFIFLGIWGIYRVKDGLDLTDFVPKSTNEYEFLSQRSKYFGLFNMYAVTKGNFKYPTNQRLLYDYHEAFTRIEKIKNENEESPEFWLTMFRDWLLGLQKAFDEQWNKGCITQEGWCSNATDDAIMAYKLLVQTGRIDNPVDKSLVKTMRLVDRNGIINTKPFYNYLSAWVSNDPLAYSASRAYFAPEPRQWIHDPQDVDLKMPKSQPLVYAQMPFFLDDMSTTEEITATIREVRAVCEKFEARGLPNFPSGLIFTYWEQFINLRTDLFVSIFYVCIVILTVLSLLLLNPWAAVVEVAVLLLITVELFGFMGIVGIRLNAVSSVILICAVGMGVSFTIQLLMGFLTSIGCREHRMAMALEYMFRPVLHTGLPFLAGVIGLLFSEFDFISWYFFTVLCAFIIIGMFNSLIVFPVLLSIIGPPGEVIPYDNPERISTPTPEPSPIRLRVKHARPFTRRIYPRVPSEISLSTITEESTSRHSPEIVVQPELVVETTTVTNTTTGASTVNTTTSTPESTDSQSEDSSKCNTPCGENITTTSSSTSNIANQPSGTTTVTTRVKATAKVKVEVHSPYSSNLDTSRHKRRRDSSSSRSSSARSSPT</sequence>
<feature type="transmembrane region" description="Helical" evidence="10">
    <location>
        <begin position="463"/>
        <end position="487"/>
    </location>
</feature>
<keyword evidence="5 10" id="KW-0472">Membrane</keyword>
<feature type="transmembrane region" description="Helical" evidence="10">
    <location>
        <begin position="1025"/>
        <end position="1048"/>
    </location>
</feature>
<feature type="coiled-coil region" evidence="8">
    <location>
        <begin position="370"/>
        <end position="397"/>
    </location>
</feature>
<name>A0AAV1ZHD6_9ARAC</name>
<protein>
    <recommendedName>
        <fullName evidence="11">SSD domain-containing protein</fullName>
    </recommendedName>
</protein>
<dbReference type="GO" id="GO:0097108">
    <property type="term" value="F:hedgehog family protein binding"/>
    <property type="evidence" value="ECO:0007669"/>
    <property type="project" value="TreeGrafter"/>
</dbReference>
<dbReference type="InterPro" id="IPR000731">
    <property type="entry name" value="SSD"/>
</dbReference>
<evidence type="ECO:0000256" key="1">
    <source>
        <dbReference type="ARBA" id="ARBA00004141"/>
    </source>
</evidence>
<dbReference type="PANTHER" id="PTHR46022">
    <property type="entry name" value="PROTEIN PATCHED"/>
    <property type="match status" value="1"/>
</dbReference>
<keyword evidence="13" id="KW-1185">Reference proteome</keyword>
<feature type="transmembrane region" description="Helical" evidence="10">
    <location>
        <begin position="576"/>
        <end position="599"/>
    </location>
</feature>
<dbReference type="GO" id="GO:0008158">
    <property type="term" value="F:hedgehog receptor activity"/>
    <property type="evidence" value="ECO:0007669"/>
    <property type="project" value="InterPro"/>
</dbReference>
<dbReference type="Gene3D" id="1.20.1640.10">
    <property type="entry name" value="Multidrug efflux transporter AcrB transmembrane domain"/>
    <property type="match status" value="1"/>
</dbReference>
<dbReference type="PROSITE" id="PS50156">
    <property type="entry name" value="SSD"/>
    <property type="match status" value="1"/>
</dbReference>
<dbReference type="GO" id="GO:0005119">
    <property type="term" value="F:smoothened binding"/>
    <property type="evidence" value="ECO:0007669"/>
    <property type="project" value="TreeGrafter"/>
</dbReference>
<feature type="transmembrane region" description="Helical" evidence="10">
    <location>
        <begin position="1091"/>
        <end position="1112"/>
    </location>
</feature>
<dbReference type="Proteomes" id="UP001497382">
    <property type="component" value="Unassembled WGS sequence"/>
</dbReference>
<evidence type="ECO:0000259" key="11">
    <source>
        <dbReference type="PROSITE" id="PS50156"/>
    </source>
</evidence>
<feature type="transmembrane region" description="Helical" evidence="10">
    <location>
        <begin position="433"/>
        <end position="451"/>
    </location>
</feature>
<dbReference type="GO" id="GO:0045879">
    <property type="term" value="P:negative regulation of smoothened signaling pathway"/>
    <property type="evidence" value="ECO:0007669"/>
    <property type="project" value="TreeGrafter"/>
</dbReference>
<dbReference type="SUPFAM" id="SSF82866">
    <property type="entry name" value="Multidrug efflux transporter AcrB transmembrane domain"/>
    <property type="match status" value="2"/>
</dbReference>
<feature type="transmembrane region" description="Helical" evidence="10">
    <location>
        <begin position="81"/>
        <end position="102"/>
    </location>
</feature>
<keyword evidence="3 10" id="KW-0812">Transmembrane</keyword>
<feature type="transmembrane region" description="Helical" evidence="10">
    <location>
        <begin position="1118"/>
        <end position="1145"/>
    </location>
</feature>
<feature type="compositionally biased region" description="Low complexity" evidence="9">
    <location>
        <begin position="1318"/>
        <end position="1329"/>
    </location>
</feature>
<feature type="compositionally biased region" description="Low complexity" evidence="9">
    <location>
        <begin position="1224"/>
        <end position="1247"/>
    </location>
</feature>
<accession>A0AAV1ZHD6</accession>
<dbReference type="Pfam" id="PF12349">
    <property type="entry name" value="Sterol-sensing"/>
    <property type="match status" value="1"/>
</dbReference>
<evidence type="ECO:0000256" key="7">
    <source>
        <dbReference type="ARBA" id="ARBA00023180"/>
    </source>
</evidence>
<organism evidence="12 13">
    <name type="scientific">Larinioides sclopetarius</name>
    <dbReference type="NCBI Taxonomy" id="280406"/>
    <lineage>
        <taxon>Eukaryota</taxon>
        <taxon>Metazoa</taxon>
        <taxon>Ecdysozoa</taxon>
        <taxon>Arthropoda</taxon>
        <taxon>Chelicerata</taxon>
        <taxon>Arachnida</taxon>
        <taxon>Araneae</taxon>
        <taxon>Araneomorphae</taxon>
        <taxon>Entelegynae</taxon>
        <taxon>Araneoidea</taxon>
        <taxon>Araneidae</taxon>
        <taxon>Larinioides</taxon>
    </lineage>
</organism>
<gene>
    <name evidence="12" type="ORF">LARSCL_LOCUS4867</name>
</gene>
<evidence type="ECO:0000256" key="4">
    <source>
        <dbReference type="ARBA" id="ARBA00022989"/>
    </source>
</evidence>
<evidence type="ECO:0000256" key="10">
    <source>
        <dbReference type="SAM" id="Phobius"/>
    </source>
</evidence>
<evidence type="ECO:0000256" key="9">
    <source>
        <dbReference type="SAM" id="MobiDB-lite"/>
    </source>
</evidence>
<evidence type="ECO:0000256" key="6">
    <source>
        <dbReference type="ARBA" id="ARBA00023170"/>
    </source>
</evidence>
<comment type="subcellular location">
    <subcellularLocation>
        <location evidence="1">Membrane</location>
        <topology evidence="1">Multi-pass membrane protein</topology>
    </subcellularLocation>
</comment>
<dbReference type="EMBL" id="CAXIEN010000042">
    <property type="protein sequence ID" value="CAL1269675.1"/>
    <property type="molecule type" value="Genomic_DNA"/>
</dbReference>
<dbReference type="GO" id="GO:0005886">
    <property type="term" value="C:plasma membrane"/>
    <property type="evidence" value="ECO:0007669"/>
    <property type="project" value="TreeGrafter"/>
</dbReference>
<dbReference type="InterPro" id="IPR004766">
    <property type="entry name" value="TM_rcpt_patched"/>
</dbReference>
<keyword evidence="8" id="KW-0175">Coiled coil</keyword>
<feature type="transmembrane region" description="Helical" evidence="10">
    <location>
        <begin position="539"/>
        <end position="564"/>
    </location>
</feature>
<evidence type="ECO:0000256" key="2">
    <source>
        <dbReference type="ARBA" id="ARBA00005585"/>
    </source>
</evidence>
<dbReference type="PANTHER" id="PTHR46022:SF1">
    <property type="entry name" value="PROTEIN PATCHED"/>
    <property type="match status" value="1"/>
</dbReference>
<dbReference type="InterPro" id="IPR053958">
    <property type="entry name" value="HMGCR/SNAP/NPC1-like_SSD"/>
</dbReference>
<feature type="transmembrane region" description="Helical" evidence="10">
    <location>
        <begin position="724"/>
        <end position="742"/>
    </location>
</feature>
<evidence type="ECO:0000313" key="13">
    <source>
        <dbReference type="Proteomes" id="UP001497382"/>
    </source>
</evidence>
<evidence type="ECO:0000313" key="12">
    <source>
        <dbReference type="EMBL" id="CAL1269675.1"/>
    </source>
</evidence>
<feature type="region of interest" description="Disordered" evidence="9">
    <location>
        <begin position="1224"/>
        <end position="1329"/>
    </location>
</feature>
<keyword evidence="7" id="KW-0325">Glycoprotein</keyword>
<feature type="transmembrane region" description="Helical" evidence="10">
    <location>
        <begin position="998"/>
        <end position="1018"/>
    </location>
</feature>
<reference evidence="12 13" key="1">
    <citation type="submission" date="2024-04" db="EMBL/GenBank/DDBJ databases">
        <authorList>
            <person name="Rising A."/>
            <person name="Reimegard J."/>
            <person name="Sonavane S."/>
            <person name="Akerstrom W."/>
            <person name="Nylinder S."/>
            <person name="Hedman E."/>
            <person name="Kallberg Y."/>
        </authorList>
    </citation>
    <scope>NUCLEOTIDE SEQUENCE [LARGE SCALE GENOMIC DNA]</scope>
</reference>
<proteinExistence type="inferred from homology"/>
<keyword evidence="4 10" id="KW-1133">Transmembrane helix</keyword>
<feature type="compositionally biased region" description="Low complexity" evidence="9">
    <location>
        <begin position="1280"/>
        <end position="1292"/>
    </location>
</feature>
<feature type="transmembrane region" description="Helical" evidence="10">
    <location>
        <begin position="1054"/>
        <end position="1079"/>
    </location>
</feature>